<feature type="non-terminal residue" evidence="2">
    <location>
        <position position="73"/>
    </location>
</feature>
<gene>
    <name evidence="2" type="ORF">MKW98_000641</name>
</gene>
<feature type="compositionally biased region" description="Polar residues" evidence="1">
    <location>
        <begin position="9"/>
        <end position="39"/>
    </location>
</feature>
<comment type="caution">
    <text evidence="2">The sequence shown here is derived from an EMBL/GenBank/DDBJ whole genome shotgun (WGS) entry which is preliminary data.</text>
</comment>
<sequence>MATIKKETTPSSSSCCKNGGSIQREITSSASVVEIPNTNDPKKNSRPSVSTTMETVIRSVDSLPETSTNTSTK</sequence>
<accession>A0AAD4T459</accession>
<protein>
    <submittedName>
        <fullName evidence="2">Uncharacterized protein</fullName>
    </submittedName>
</protein>
<organism evidence="2 3">
    <name type="scientific">Papaver atlanticum</name>
    <dbReference type="NCBI Taxonomy" id="357466"/>
    <lineage>
        <taxon>Eukaryota</taxon>
        <taxon>Viridiplantae</taxon>
        <taxon>Streptophyta</taxon>
        <taxon>Embryophyta</taxon>
        <taxon>Tracheophyta</taxon>
        <taxon>Spermatophyta</taxon>
        <taxon>Magnoliopsida</taxon>
        <taxon>Ranunculales</taxon>
        <taxon>Papaveraceae</taxon>
        <taxon>Papaveroideae</taxon>
        <taxon>Papaver</taxon>
    </lineage>
</organism>
<feature type="region of interest" description="Disordered" evidence="1">
    <location>
        <begin position="1"/>
        <end position="73"/>
    </location>
</feature>
<proteinExistence type="predicted"/>
<dbReference type="AlphaFoldDB" id="A0AAD4T459"/>
<feature type="compositionally biased region" description="Polar residues" evidence="1">
    <location>
        <begin position="64"/>
        <end position="73"/>
    </location>
</feature>
<reference evidence="2" key="1">
    <citation type="submission" date="2022-04" db="EMBL/GenBank/DDBJ databases">
        <title>A functionally conserved STORR gene fusion in Papaver species that diverged 16.8 million years ago.</title>
        <authorList>
            <person name="Catania T."/>
        </authorList>
    </citation>
    <scope>NUCLEOTIDE SEQUENCE</scope>
    <source>
        <strain evidence="2">S-188037</strain>
    </source>
</reference>
<dbReference type="EMBL" id="JAJJMB010006223">
    <property type="protein sequence ID" value="KAI3935857.1"/>
    <property type="molecule type" value="Genomic_DNA"/>
</dbReference>
<evidence type="ECO:0000313" key="3">
    <source>
        <dbReference type="Proteomes" id="UP001202328"/>
    </source>
</evidence>
<evidence type="ECO:0000313" key="2">
    <source>
        <dbReference type="EMBL" id="KAI3935857.1"/>
    </source>
</evidence>
<dbReference type="Proteomes" id="UP001202328">
    <property type="component" value="Unassembled WGS sequence"/>
</dbReference>
<keyword evidence="3" id="KW-1185">Reference proteome</keyword>
<name>A0AAD4T459_9MAGN</name>
<evidence type="ECO:0000256" key="1">
    <source>
        <dbReference type="SAM" id="MobiDB-lite"/>
    </source>
</evidence>